<dbReference type="Pfam" id="PF00534">
    <property type="entry name" value="Glycos_transf_1"/>
    <property type="match status" value="1"/>
</dbReference>
<dbReference type="AlphaFoldDB" id="A0A3B0Z8F3"/>
<name>A0A3B0Z8F3_9ZZZZ</name>
<protein>
    <submittedName>
        <fullName evidence="3">Glycosyl transferase, group 1 family protein</fullName>
    </submittedName>
</protein>
<reference evidence="3" key="1">
    <citation type="submission" date="2018-06" db="EMBL/GenBank/DDBJ databases">
        <authorList>
            <person name="Zhirakovskaya E."/>
        </authorList>
    </citation>
    <scope>NUCLEOTIDE SEQUENCE</scope>
</reference>
<dbReference type="SUPFAM" id="SSF53756">
    <property type="entry name" value="UDP-Glycosyltransferase/glycogen phosphorylase"/>
    <property type="match status" value="1"/>
</dbReference>
<dbReference type="Pfam" id="PF13579">
    <property type="entry name" value="Glyco_trans_4_4"/>
    <property type="match status" value="1"/>
</dbReference>
<dbReference type="InterPro" id="IPR001296">
    <property type="entry name" value="Glyco_trans_1"/>
</dbReference>
<dbReference type="EMBL" id="UOFL01000249">
    <property type="protein sequence ID" value="VAW82539.1"/>
    <property type="molecule type" value="Genomic_DNA"/>
</dbReference>
<dbReference type="InterPro" id="IPR028098">
    <property type="entry name" value="Glyco_trans_4-like_N"/>
</dbReference>
<dbReference type="CDD" id="cd03794">
    <property type="entry name" value="GT4_WbuB-like"/>
    <property type="match status" value="1"/>
</dbReference>
<evidence type="ECO:0000313" key="3">
    <source>
        <dbReference type="EMBL" id="VAW82539.1"/>
    </source>
</evidence>
<keyword evidence="3" id="KW-0808">Transferase</keyword>
<proteinExistence type="predicted"/>
<evidence type="ECO:0000259" key="2">
    <source>
        <dbReference type="Pfam" id="PF13579"/>
    </source>
</evidence>
<dbReference type="GO" id="GO:0016758">
    <property type="term" value="F:hexosyltransferase activity"/>
    <property type="evidence" value="ECO:0007669"/>
    <property type="project" value="TreeGrafter"/>
</dbReference>
<accession>A0A3B0Z8F3</accession>
<dbReference type="PANTHER" id="PTHR45947:SF3">
    <property type="entry name" value="SULFOQUINOVOSYL TRANSFERASE SQD2"/>
    <property type="match status" value="1"/>
</dbReference>
<sequence length="397" mass="44733">MKILFYTFYYPPDLCAGSFRAVALVESLEKKMGSNDELHIVTTHPNRYASHRVAAKDIEIHGKVTIHRISIPAHKNGFLSQARAFWVYSRLSLQLCRKLKPDFLIGTTSRLMTGVLTWRSARRHKIQYFIDLRDIFSETISDIFAQKSRLFGYVAKAIFSFLDRRVLINAAAVNVVSEGFFDYFRREGICTKYWSFYPNGVDKEFINFPEFSSVGENEVTTILYAGNIGSGQGLEKIVPSAAKILGDKFQFVIIGDGGTKSLLIDELSSQGINNVKLIPPVARAELIEYYQNADILFLQLNDISAFRRVLPSKIFEYAALGKSIVAGLSGYSAKFLEDNVPYAHLFEPGNVNSSVSSIRNALNSDIDRVIIDQFTKKYSRSSIMDRMAKHILVVAGR</sequence>
<dbReference type="InterPro" id="IPR050194">
    <property type="entry name" value="Glycosyltransferase_grp1"/>
</dbReference>
<gene>
    <name evidence="3" type="ORF">MNBD_GAMMA12-1627</name>
</gene>
<evidence type="ECO:0000259" key="1">
    <source>
        <dbReference type="Pfam" id="PF00534"/>
    </source>
</evidence>
<feature type="domain" description="Glycosyl transferase family 1" evidence="1">
    <location>
        <begin position="218"/>
        <end position="376"/>
    </location>
</feature>
<dbReference type="PANTHER" id="PTHR45947">
    <property type="entry name" value="SULFOQUINOVOSYL TRANSFERASE SQD2"/>
    <property type="match status" value="1"/>
</dbReference>
<dbReference type="Gene3D" id="3.40.50.2000">
    <property type="entry name" value="Glycogen Phosphorylase B"/>
    <property type="match status" value="2"/>
</dbReference>
<organism evidence="3">
    <name type="scientific">hydrothermal vent metagenome</name>
    <dbReference type="NCBI Taxonomy" id="652676"/>
    <lineage>
        <taxon>unclassified sequences</taxon>
        <taxon>metagenomes</taxon>
        <taxon>ecological metagenomes</taxon>
    </lineage>
</organism>
<feature type="domain" description="Glycosyltransferase subfamily 4-like N-terminal" evidence="2">
    <location>
        <begin position="39"/>
        <end position="189"/>
    </location>
</feature>